<name>A0ABS4GNW9_9BACL</name>
<protein>
    <submittedName>
        <fullName evidence="1">Uncharacterized protein</fullName>
    </submittedName>
</protein>
<evidence type="ECO:0000313" key="2">
    <source>
        <dbReference type="Proteomes" id="UP001519343"/>
    </source>
</evidence>
<comment type="caution">
    <text evidence="1">The sequence shown here is derived from an EMBL/GenBank/DDBJ whole genome shotgun (WGS) entry which is preliminary data.</text>
</comment>
<sequence>MDRINDTLPLRDDYVEFLELLCSAHEYVDIEPLINFFEDIQRFTYSSENQQNTHSYQWDHYKFLIQELLIYTIAVLIENGRYKEAGEFLDTEFYIKDRHGHAEYSNLKVFYDYLYSLDEYRKRRLDSNLYSITADTMAHRSTLRKYPKQKIVDADLLLYYTAVLKGHDWPWFPRLYVYGGTSNRIQVLHRLKSLRHFEKVKYLFGVNSVEELKALFKNFKHERQGYSGLHSIPNLPWQINPDEVGTLS</sequence>
<keyword evidence="2" id="KW-1185">Reference proteome</keyword>
<gene>
    <name evidence="1" type="ORF">J2Z37_001971</name>
</gene>
<dbReference type="EMBL" id="JAGGKT010000004">
    <property type="protein sequence ID" value="MBP1931970.1"/>
    <property type="molecule type" value="Genomic_DNA"/>
</dbReference>
<dbReference type="Proteomes" id="UP001519343">
    <property type="component" value="Unassembled WGS sequence"/>
</dbReference>
<evidence type="ECO:0000313" key="1">
    <source>
        <dbReference type="EMBL" id="MBP1931970.1"/>
    </source>
</evidence>
<proteinExistence type="predicted"/>
<organism evidence="1 2">
    <name type="scientific">Ammoniphilus resinae</name>
    <dbReference type="NCBI Taxonomy" id="861532"/>
    <lineage>
        <taxon>Bacteria</taxon>
        <taxon>Bacillati</taxon>
        <taxon>Bacillota</taxon>
        <taxon>Bacilli</taxon>
        <taxon>Bacillales</taxon>
        <taxon>Paenibacillaceae</taxon>
        <taxon>Aneurinibacillus group</taxon>
        <taxon>Ammoniphilus</taxon>
    </lineage>
</organism>
<accession>A0ABS4GNW9</accession>
<dbReference type="RefSeq" id="WP_209810034.1">
    <property type="nucleotide sequence ID" value="NZ_JAGGKT010000004.1"/>
</dbReference>
<reference evidence="1 2" key="1">
    <citation type="submission" date="2021-03" db="EMBL/GenBank/DDBJ databases">
        <title>Genomic Encyclopedia of Type Strains, Phase IV (KMG-IV): sequencing the most valuable type-strain genomes for metagenomic binning, comparative biology and taxonomic classification.</title>
        <authorList>
            <person name="Goeker M."/>
        </authorList>
    </citation>
    <scope>NUCLEOTIDE SEQUENCE [LARGE SCALE GENOMIC DNA]</scope>
    <source>
        <strain evidence="1 2">DSM 24738</strain>
    </source>
</reference>